<proteinExistence type="inferred from homology"/>
<dbReference type="InterPro" id="IPR036291">
    <property type="entry name" value="NAD(P)-bd_dom_sf"/>
</dbReference>
<evidence type="ECO:0000313" key="4">
    <source>
        <dbReference type="EMBL" id="QGG96757.1"/>
    </source>
</evidence>
<dbReference type="InterPro" id="IPR002347">
    <property type="entry name" value="SDR_fam"/>
</dbReference>
<comment type="similarity">
    <text evidence="1">Belongs to the short-chain dehydrogenases/reductases (SDR) family.</text>
</comment>
<dbReference type="NCBIfam" id="NF004779">
    <property type="entry name" value="PRK06125.1"/>
    <property type="match status" value="1"/>
</dbReference>
<organism evidence="4 5">
    <name type="scientific">Actinomarinicola tropica</name>
    <dbReference type="NCBI Taxonomy" id="2789776"/>
    <lineage>
        <taxon>Bacteria</taxon>
        <taxon>Bacillati</taxon>
        <taxon>Actinomycetota</taxon>
        <taxon>Acidimicrobiia</taxon>
        <taxon>Acidimicrobiales</taxon>
        <taxon>Iamiaceae</taxon>
        <taxon>Actinomarinicola</taxon>
    </lineage>
</organism>
<evidence type="ECO:0000313" key="5">
    <source>
        <dbReference type="Proteomes" id="UP000334019"/>
    </source>
</evidence>
<dbReference type="SUPFAM" id="SSF51735">
    <property type="entry name" value="NAD(P)-binding Rossmann-fold domains"/>
    <property type="match status" value="1"/>
</dbReference>
<evidence type="ECO:0000256" key="1">
    <source>
        <dbReference type="ARBA" id="ARBA00006484"/>
    </source>
</evidence>
<evidence type="ECO:0000256" key="3">
    <source>
        <dbReference type="ARBA" id="ARBA00023027"/>
    </source>
</evidence>
<dbReference type="Pfam" id="PF00106">
    <property type="entry name" value="adh_short"/>
    <property type="match status" value="1"/>
</dbReference>
<keyword evidence="3" id="KW-0520">NAD</keyword>
<dbReference type="Gene3D" id="3.40.50.720">
    <property type="entry name" value="NAD(P)-binding Rossmann-like Domain"/>
    <property type="match status" value="1"/>
</dbReference>
<name>A0A5Q2RRI4_9ACTN</name>
<keyword evidence="5" id="KW-1185">Reference proteome</keyword>
<protein>
    <submittedName>
        <fullName evidence="4">SDR family oxidoreductase</fullName>
    </submittedName>
</protein>
<dbReference type="PANTHER" id="PTHR43477">
    <property type="entry name" value="DIHYDROANTICAPSIN 7-DEHYDROGENASE"/>
    <property type="match status" value="1"/>
</dbReference>
<dbReference type="RefSeq" id="WP_153760860.1">
    <property type="nucleotide sequence ID" value="NZ_CP045851.1"/>
</dbReference>
<dbReference type="Proteomes" id="UP000334019">
    <property type="component" value="Chromosome"/>
</dbReference>
<dbReference type="PRINTS" id="PR00081">
    <property type="entry name" value="GDHRDH"/>
</dbReference>
<evidence type="ECO:0000256" key="2">
    <source>
        <dbReference type="ARBA" id="ARBA00023002"/>
    </source>
</evidence>
<dbReference type="InterPro" id="IPR051122">
    <property type="entry name" value="SDR_DHRS6-like"/>
</dbReference>
<dbReference type="PANTHER" id="PTHR43477:SF4">
    <property type="entry name" value="DEHYDROGENASE_REDUCTASE SDR FAMILY MEMBER 6"/>
    <property type="match status" value="1"/>
</dbReference>
<accession>A0A5Q2RRI4</accession>
<dbReference type="GO" id="GO:0016491">
    <property type="term" value="F:oxidoreductase activity"/>
    <property type="evidence" value="ECO:0007669"/>
    <property type="project" value="UniProtKB-KW"/>
</dbReference>
<sequence length="254" mass="26557">MDLGLTGRRALVTGASMGIGLTTAETLAAEGCDVWLVARSADLLEEAAARIREEHGVAAHVAPADLSRSEEVDRLWAEVPLPDILVNNAGAIPSGTIAAVDEETWREAWDLKVFGFVNLCRHAMADMGERGSGVIVNVIGGAGVKPTPGYIAGVGGNAALMAITQALGSTSTRKGVRVVGINPGLIHTPRLEGLMRDAAERRWGDPDRWTELLDPRFPPGTPQHIADAVAFLASDRSANTTGAILNVDGGGTAR</sequence>
<dbReference type="KEGG" id="atq:GH723_17560"/>
<gene>
    <name evidence="4" type="ORF">GH723_17560</name>
</gene>
<reference evidence="4 5" key="1">
    <citation type="submission" date="2019-11" db="EMBL/GenBank/DDBJ databases">
        <authorList>
            <person name="He Y."/>
        </authorList>
    </citation>
    <scope>NUCLEOTIDE SEQUENCE [LARGE SCALE GENOMIC DNA]</scope>
    <source>
        <strain evidence="4 5">SCSIO 58843</strain>
    </source>
</reference>
<dbReference type="EMBL" id="CP045851">
    <property type="protein sequence ID" value="QGG96757.1"/>
    <property type="molecule type" value="Genomic_DNA"/>
</dbReference>
<dbReference type="AlphaFoldDB" id="A0A5Q2RRI4"/>
<keyword evidence="2" id="KW-0560">Oxidoreductase</keyword>